<dbReference type="PIRSF" id="PIRSF000880">
    <property type="entry name" value="Eryth_est"/>
    <property type="match status" value="1"/>
</dbReference>
<keyword evidence="2" id="KW-1185">Reference proteome</keyword>
<accession>A0A1H0S6S5</accession>
<dbReference type="PANTHER" id="PTHR31299:SF0">
    <property type="entry name" value="ESTERASE, PUTATIVE (AFU_ORTHOLOGUE AFUA_1G05850)-RELATED"/>
    <property type="match status" value="1"/>
</dbReference>
<name>A0A1H0S6S5_9ACTN</name>
<dbReference type="SUPFAM" id="SSF159501">
    <property type="entry name" value="EreA/ChaN-like"/>
    <property type="match status" value="1"/>
</dbReference>
<dbReference type="RefSeq" id="WP_244515288.1">
    <property type="nucleotide sequence ID" value="NZ_FNJR01000003.1"/>
</dbReference>
<dbReference type="EMBL" id="FNJR01000003">
    <property type="protein sequence ID" value="SDP37472.1"/>
    <property type="molecule type" value="Genomic_DNA"/>
</dbReference>
<evidence type="ECO:0000313" key="1">
    <source>
        <dbReference type="EMBL" id="SDP37472.1"/>
    </source>
</evidence>
<dbReference type="GO" id="GO:0046677">
    <property type="term" value="P:response to antibiotic"/>
    <property type="evidence" value="ECO:0007669"/>
    <property type="project" value="InterPro"/>
</dbReference>
<dbReference type="Gene3D" id="3.30.1870.10">
    <property type="entry name" value="EreA-like, domain 2"/>
    <property type="match status" value="1"/>
</dbReference>
<dbReference type="Gene3D" id="1.20.1440.30">
    <property type="entry name" value="Biosynthetic Protein domain"/>
    <property type="match status" value="1"/>
</dbReference>
<dbReference type="STRING" id="405564.SAMN04487905_103410"/>
<organism evidence="1 2">
    <name type="scientific">Actinopolyspora xinjiangensis</name>
    <dbReference type="NCBI Taxonomy" id="405564"/>
    <lineage>
        <taxon>Bacteria</taxon>
        <taxon>Bacillati</taxon>
        <taxon>Actinomycetota</taxon>
        <taxon>Actinomycetes</taxon>
        <taxon>Actinopolysporales</taxon>
        <taxon>Actinopolysporaceae</taxon>
        <taxon>Actinopolyspora</taxon>
    </lineage>
</organism>
<proteinExistence type="predicted"/>
<dbReference type="InterPro" id="IPR052036">
    <property type="entry name" value="Hydrolase/PRTase-associated"/>
</dbReference>
<dbReference type="AlphaFoldDB" id="A0A1H0S6S5"/>
<dbReference type="InterPro" id="IPR007815">
    <property type="entry name" value="Emycin_Estase"/>
</dbReference>
<dbReference type="Pfam" id="PF05139">
    <property type="entry name" value="Erythro_esteras"/>
    <property type="match status" value="1"/>
</dbReference>
<protein>
    <submittedName>
        <fullName evidence="1">Erythromycin esterase</fullName>
    </submittedName>
</protein>
<evidence type="ECO:0000313" key="2">
    <source>
        <dbReference type="Proteomes" id="UP000199497"/>
    </source>
</evidence>
<dbReference type="Proteomes" id="UP000199497">
    <property type="component" value="Unassembled WGS sequence"/>
</dbReference>
<dbReference type="InterPro" id="IPR016273">
    <property type="entry name" value="Emycin_Estase_proteobac"/>
</dbReference>
<dbReference type="Gene3D" id="3.40.1660.10">
    <property type="entry name" value="EreA-like (biosynthetic domain)"/>
    <property type="match status" value="1"/>
</dbReference>
<reference evidence="2" key="1">
    <citation type="submission" date="2016-10" db="EMBL/GenBank/DDBJ databases">
        <authorList>
            <person name="Varghese N."/>
            <person name="Submissions S."/>
        </authorList>
    </citation>
    <scope>NUCLEOTIDE SEQUENCE [LARGE SCALE GENOMIC DNA]</scope>
    <source>
        <strain evidence="2">DSM 46732</strain>
    </source>
</reference>
<dbReference type="PANTHER" id="PTHR31299">
    <property type="entry name" value="ESTERASE, PUTATIVE (AFU_ORTHOLOGUE AFUA_1G05850)-RELATED"/>
    <property type="match status" value="1"/>
</dbReference>
<sequence>MTDRMSRSAASLSDWFGEHTSTLRGLDVDAPLDDLEPLRDIVGDARVVALGEGAHFVGEFTRARQRVLRFLAERCGFTVVAFEFGFSEAAALDRWLRGHGDDADLAEVGGTTNAGVNPQLVHWLRRHNRTSAHPLRFVGVDTPTAGGRLRPALEPLADYLREVDPEVLGLVERALAVADRFTGTSVAVAAPKWAQLDGADQDALTASLTRLLLRFRSLEPLYVSRSDQAGYDLALRHLEAALHADYMFTAMSDLFAGRGREGDAAVREHYMAESLHWHLDRADPGTRIVLAAHNNHIQKTPVYFDGELAVLPMGYYLHRALGDDYRALAQTHTAEHVAEMHPTEGAEGGFTVTEERLDTPEPGSVEAAVIDAGYGADISLTDLRGAPSEGLDSIRTQSSSLSTPVSQAFDAVLTSPTTTTYYTTSLHGER</sequence>
<gene>
    <name evidence="1" type="ORF">SAMN04487905_103410</name>
</gene>
<dbReference type="CDD" id="cd14728">
    <property type="entry name" value="Ere-like"/>
    <property type="match status" value="1"/>
</dbReference>